<dbReference type="Proteomes" id="UP000463961">
    <property type="component" value="Chromosome"/>
</dbReference>
<dbReference type="EMBL" id="AP022345">
    <property type="protein sequence ID" value="BBU68593.1"/>
    <property type="molecule type" value="Genomic_DNA"/>
</dbReference>
<proteinExistence type="predicted"/>
<evidence type="ECO:0000313" key="1">
    <source>
        <dbReference type="EMBL" id="BBU68593.1"/>
    </source>
</evidence>
<accession>A0A679HQR7</accession>
<protein>
    <submittedName>
        <fullName evidence="1">Uncharacterized protein</fullName>
    </submittedName>
</protein>
<evidence type="ECO:0000313" key="2">
    <source>
        <dbReference type="Proteomes" id="UP000463961"/>
    </source>
</evidence>
<organism evidence="1 2">
    <name type="scientific">Fluviibacter phosphoraccumulans</name>
    <dbReference type="NCBI Taxonomy" id="1751046"/>
    <lineage>
        <taxon>Bacteria</taxon>
        <taxon>Pseudomonadati</taxon>
        <taxon>Pseudomonadota</taxon>
        <taxon>Betaproteobacteria</taxon>
        <taxon>Rhodocyclales</taxon>
        <taxon>Fluviibacteraceae</taxon>
        <taxon>Fluviibacter</taxon>
    </lineage>
</organism>
<name>A0A679HQR7_9RHOO</name>
<sequence>MLLHGSAALADNEDTMTHAAKVAHSIQVRLKPMVQLPISYNYNQNRQPSESYTQAQFQLSPILPVALGAQSAFILNPMFTDNVNVQNQNTTNQAMPLQLATYFATETTNFVYGAGPFIQMPTANASSGSQQTGLGVSYGLIYQPKHWVVGATAFNAWGTGHTLSAGTANVYFVNPVVSYTTDNAWTYSLISWINGNPTSGKSNNTNQLIFSGGKTFKVGGVHWQWQIGPTYMVTNTPVSPQGWGGYFSLTAAFAE</sequence>
<dbReference type="AlphaFoldDB" id="A0A679HQR7"/>
<reference evidence="2" key="1">
    <citation type="submission" date="2020-01" db="EMBL/GenBank/DDBJ databases">
        <title>Phosphoaccumulans saitamaens gen. nov., sp. nov., a polyphosphate accumulating bacterium isolated from surface river water.</title>
        <authorList>
            <person name="Watanabe K."/>
            <person name="Suda W."/>
        </authorList>
    </citation>
    <scope>NUCLEOTIDE SEQUENCE [LARGE SCALE GENOMIC DNA]</scope>
    <source>
        <strain evidence="2">ICHIAU1</strain>
    </source>
</reference>
<dbReference type="OrthoDB" id="9809066at2"/>
<keyword evidence="2" id="KW-1185">Reference proteome</keyword>
<dbReference type="RefSeq" id="WP_162071210.1">
    <property type="nucleotide sequence ID" value="NZ_AP019011.1"/>
</dbReference>
<gene>
    <name evidence="1" type="ORF">ICHIAU1_08760</name>
</gene>